<dbReference type="AlphaFoldDB" id="A0AB39UZY7"/>
<dbReference type="EMBL" id="CP154858">
    <property type="protein sequence ID" value="XDT73718.1"/>
    <property type="molecule type" value="Genomic_DNA"/>
</dbReference>
<gene>
    <name evidence="2" type="ORF">AAIA72_07050</name>
</gene>
<dbReference type="InterPro" id="IPR005097">
    <property type="entry name" value="Sacchrp_dh_NADP-bd"/>
</dbReference>
<name>A0AB39UZY7_9GAMM</name>
<dbReference type="SUPFAM" id="SSF51735">
    <property type="entry name" value="NAD(P)-binding Rossmann-fold domains"/>
    <property type="match status" value="1"/>
</dbReference>
<dbReference type="GO" id="GO:0009247">
    <property type="term" value="P:glycolipid biosynthetic process"/>
    <property type="evidence" value="ECO:0007669"/>
    <property type="project" value="TreeGrafter"/>
</dbReference>
<dbReference type="InterPro" id="IPR051276">
    <property type="entry name" value="Saccharopine_DH-like_oxidrdct"/>
</dbReference>
<sequence length="412" mass="45651">MSKRTYDIVVFGATGFTGELVAAYLAEAMKREPVRWAIAGRNAEKLARVHKRLQSVNPDVRDQVGMIVADSRTPESLKKMAAQTRVVLTTVGPYILHGEPLVAACVEAGTDYADLTGEPEFVTRMQDRYGEAAEAGKLRIVNCCGFDSIPHDFGAWFTARQLTEGLSPAEREKLSITIEGFVRASGTFSGGTWHSAIHAFSRAREFMKYTPKRRRDAAGRKVGSVPMKLEFQKELGVWGVPFPTIDPQVVKRTARVMPEFGGEFRYGHYVQVKKLPRVLMGVAAVGGIFTLAQFRWTRDWLLQLKHQGEGPSPAERARGWFRVDFLAHDSTGRRLHTRVSGGDPGYGETSRMLAETGLCLALDRRRLPRHYGVITPVAATGKPMLERLQRMGIRFEVLSDSRAASGEQASAA</sequence>
<protein>
    <submittedName>
        <fullName evidence="2">Saccharopine dehydrogenase NADP-binding domain-containing protein</fullName>
    </submittedName>
</protein>
<dbReference type="PANTHER" id="PTHR12286">
    <property type="entry name" value="SACCHAROPINE DEHYDROGENASE-LIKE OXIDOREDUCTASE"/>
    <property type="match status" value="1"/>
</dbReference>
<dbReference type="Pfam" id="PF03435">
    <property type="entry name" value="Sacchrp_dh_NADP"/>
    <property type="match status" value="1"/>
</dbReference>
<dbReference type="Gene3D" id="3.40.50.720">
    <property type="entry name" value="NAD(P)-binding Rossmann-like Domain"/>
    <property type="match status" value="1"/>
</dbReference>
<evidence type="ECO:0000313" key="2">
    <source>
        <dbReference type="EMBL" id="XDT73718.1"/>
    </source>
</evidence>
<dbReference type="GO" id="GO:0005886">
    <property type="term" value="C:plasma membrane"/>
    <property type="evidence" value="ECO:0007669"/>
    <property type="project" value="TreeGrafter"/>
</dbReference>
<proteinExistence type="predicted"/>
<feature type="domain" description="Saccharopine dehydrogenase NADP binding" evidence="1">
    <location>
        <begin position="8"/>
        <end position="135"/>
    </location>
</feature>
<organism evidence="2">
    <name type="scientific">Thermohahella caldifontis</name>
    <dbReference type="NCBI Taxonomy" id="3142973"/>
    <lineage>
        <taxon>Bacteria</taxon>
        <taxon>Pseudomonadati</taxon>
        <taxon>Pseudomonadota</taxon>
        <taxon>Gammaproteobacteria</taxon>
        <taxon>Oceanospirillales</taxon>
        <taxon>Hahellaceae</taxon>
        <taxon>Thermohahella</taxon>
    </lineage>
</organism>
<dbReference type="KEGG" id="tcd:AAIA72_07050"/>
<dbReference type="InterPro" id="IPR036291">
    <property type="entry name" value="NAD(P)-bd_dom_sf"/>
</dbReference>
<accession>A0AB39UZY7</accession>
<reference evidence="2" key="1">
    <citation type="submission" date="2024-05" db="EMBL/GenBank/DDBJ databases">
        <title>Genome sequencing of novel strain.</title>
        <authorList>
            <person name="Ganbat D."/>
            <person name="Ganbat S."/>
            <person name="Lee S.-J."/>
        </authorList>
    </citation>
    <scope>NUCLEOTIDE SEQUENCE</scope>
    <source>
        <strain evidence="2">SMD15-11</strain>
    </source>
</reference>
<dbReference type="PANTHER" id="PTHR12286:SF5">
    <property type="entry name" value="SACCHAROPINE DEHYDROGENASE-LIKE OXIDOREDUCTASE"/>
    <property type="match status" value="1"/>
</dbReference>
<evidence type="ECO:0000259" key="1">
    <source>
        <dbReference type="Pfam" id="PF03435"/>
    </source>
</evidence>
<dbReference type="RefSeq" id="WP_369602699.1">
    <property type="nucleotide sequence ID" value="NZ_CP154858.1"/>
</dbReference>